<dbReference type="InterPro" id="IPR002885">
    <property type="entry name" value="PPR_rpt"/>
</dbReference>
<accession>A0A6A2Y599</accession>
<evidence type="ECO:0000256" key="1">
    <source>
        <dbReference type="ARBA" id="ARBA00022737"/>
    </source>
</evidence>
<dbReference type="Gene3D" id="1.25.40.10">
    <property type="entry name" value="Tetratricopeptide repeat domain"/>
    <property type="match status" value="1"/>
</dbReference>
<dbReference type="Proteomes" id="UP000436088">
    <property type="component" value="Unassembled WGS sequence"/>
</dbReference>
<evidence type="ECO:0008006" key="4">
    <source>
        <dbReference type="Google" id="ProtNLM"/>
    </source>
</evidence>
<dbReference type="PANTHER" id="PTHR47926:SF343">
    <property type="entry name" value="PENTACOTRIPEPTIDE-REPEAT REGION OF PRORP DOMAIN-CONTAINING PROTEIN"/>
    <property type="match status" value="1"/>
</dbReference>
<dbReference type="Pfam" id="PF20431">
    <property type="entry name" value="E_motif"/>
    <property type="match status" value="1"/>
</dbReference>
<dbReference type="InterPro" id="IPR046848">
    <property type="entry name" value="E_motif"/>
</dbReference>
<name>A0A6A2Y599_HIBSY</name>
<dbReference type="NCBIfam" id="TIGR00756">
    <property type="entry name" value="PPR"/>
    <property type="match status" value="1"/>
</dbReference>
<evidence type="ECO:0000313" key="2">
    <source>
        <dbReference type="EMBL" id="KAE8679310.1"/>
    </source>
</evidence>
<gene>
    <name evidence="2" type="ORF">F3Y22_tig00111402pilonHSYRG01188</name>
</gene>
<dbReference type="AlphaFoldDB" id="A0A6A2Y599"/>
<reference evidence="2" key="1">
    <citation type="submission" date="2019-09" db="EMBL/GenBank/DDBJ databases">
        <title>Draft genome information of white flower Hibiscus syriacus.</title>
        <authorList>
            <person name="Kim Y.-M."/>
        </authorList>
    </citation>
    <scope>NUCLEOTIDE SEQUENCE [LARGE SCALE GENOMIC DNA]</scope>
    <source>
        <strain evidence="2">YM2019G1</strain>
    </source>
</reference>
<protein>
    <recommendedName>
        <fullName evidence="4">Pentatricopeptide repeat-containing protein</fullName>
    </recommendedName>
</protein>
<keyword evidence="1" id="KW-0677">Repeat</keyword>
<comment type="caution">
    <text evidence="2">The sequence shown here is derived from an EMBL/GenBank/DDBJ whole genome shotgun (WGS) entry which is preliminary data.</text>
</comment>
<organism evidence="2 3">
    <name type="scientific">Hibiscus syriacus</name>
    <name type="common">Rose of Sharon</name>
    <dbReference type="NCBI Taxonomy" id="106335"/>
    <lineage>
        <taxon>Eukaryota</taxon>
        <taxon>Viridiplantae</taxon>
        <taxon>Streptophyta</taxon>
        <taxon>Embryophyta</taxon>
        <taxon>Tracheophyta</taxon>
        <taxon>Spermatophyta</taxon>
        <taxon>Magnoliopsida</taxon>
        <taxon>eudicotyledons</taxon>
        <taxon>Gunneridae</taxon>
        <taxon>Pentapetalae</taxon>
        <taxon>rosids</taxon>
        <taxon>malvids</taxon>
        <taxon>Malvales</taxon>
        <taxon>Malvaceae</taxon>
        <taxon>Malvoideae</taxon>
        <taxon>Hibiscus</taxon>
    </lineage>
</organism>
<dbReference type="GO" id="GO:0003723">
    <property type="term" value="F:RNA binding"/>
    <property type="evidence" value="ECO:0007669"/>
    <property type="project" value="InterPro"/>
</dbReference>
<dbReference type="InterPro" id="IPR011990">
    <property type="entry name" value="TPR-like_helical_dom_sf"/>
</dbReference>
<dbReference type="InterPro" id="IPR046960">
    <property type="entry name" value="PPR_At4g14850-like_plant"/>
</dbReference>
<dbReference type="EMBL" id="VEPZ02001331">
    <property type="protein sequence ID" value="KAE8679310.1"/>
    <property type="molecule type" value="Genomic_DNA"/>
</dbReference>
<evidence type="ECO:0000313" key="3">
    <source>
        <dbReference type="Proteomes" id="UP000436088"/>
    </source>
</evidence>
<proteinExistence type="predicted"/>
<sequence length="129" mass="14781">MQSEHGVDPELDHYTCIIDCLGRAGHFHDVELLMEQMPHKDDPVVWEVVLSCCRVHGIVSLAQRAAQELFRLDPENPTPYVLLANIYSSLGRWDDVRAIRELMSDKQIVKDPGYSWTEQKEQDTSLFVG</sequence>
<dbReference type="PANTHER" id="PTHR47926">
    <property type="entry name" value="PENTATRICOPEPTIDE REPEAT-CONTAINING PROTEIN"/>
    <property type="match status" value="1"/>
</dbReference>
<dbReference type="Pfam" id="PF01535">
    <property type="entry name" value="PPR"/>
    <property type="match status" value="1"/>
</dbReference>
<dbReference type="GO" id="GO:0009451">
    <property type="term" value="P:RNA modification"/>
    <property type="evidence" value="ECO:0007669"/>
    <property type="project" value="InterPro"/>
</dbReference>
<keyword evidence="3" id="KW-1185">Reference proteome</keyword>
<dbReference type="SUPFAM" id="SSF48452">
    <property type="entry name" value="TPR-like"/>
    <property type="match status" value="1"/>
</dbReference>